<dbReference type="Gene3D" id="3.40.50.450">
    <property type="match status" value="2"/>
</dbReference>
<dbReference type="GO" id="GO:0016787">
    <property type="term" value="F:hydrolase activity"/>
    <property type="evidence" value="ECO:0007669"/>
    <property type="project" value="InterPro"/>
</dbReference>
<name>A0A1F6LMC6_9BACT</name>
<evidence type="ECO:0000313" key="1">
    <source>
        <dbReference type="EMBL" id="OGH60464.1"/>
    </source>
</evidence>
<dbReference type="InterPro" id="IPR031100">
    <property type="entry name" value="LOG_fam"/>
</dbReference>
<dbReference type="EMBL" id="MFPV01000059">
    <property type="protein sequence ID" value="OGH60464.1"/>
    <property type="molecule type" value="Genomic_DNA"/>
</dbReference>
<dbReference type="InterPro" id="IPR005269">
    <property type="entry name" value="LOG"/>
</dbReference>
<proteinExistence type="predicted"/>
<dbReference type="GO" id="GO:0009691">
    <property type="term" value="P:cytokinin biosynthetic process"/>
    <property type="evidence" value="ECO:0007669"/>
    <property type="project" value="InterPro"/>
</dbReference>
<dbReference type="InterPro" id="IPR052341">
    <property type="entry name" value="LOG_family_nucleotidases"/>
</dbReference>
<accession>A0A1F6LMC6</accession>
<organism evidence="1 2">
    <name type="scientific">Candidatus Magasanikbacteria bacterium RIFCSPHIGHO2_01_FULL_50_8</name>
    <dbReference type="NCBI Taxonomy" id="1798674"/>
    <lineage>
        <taxon>Bacteria</taxon>
        <taxon>Candidatus Magasanikiibacteriota</taxon>
    </lineage>
</organism>
<dbReference type="NCBIfam" id="TIGR00730">
    <property type="entry name" value="Rossman fold protein, TIGR00730 family"/>
    <property type="match status" value="2"/>
</dbReference>
<dbReference type="PANTHER" id="PTHR43393:SF3">
    <property type="entry name" value="LYSINE DECARBOXYLASE-LIKE PROTEIN"/>
    <property type="match status" value="1"/>
</dbReference>
<gene>
    <name evidence="1" type="ORF">A2848_03265</name>
</gene>
<protein>
    <recommendedName>
        <fullName evidence="3">Cytokinin riboside 5'-monophosphate phosphoribohydrolase</fullName>
    </recommendedName>
</protein>
<dbReference type="GO" id="GO:0005829">
    <property type="term" value="C:cytosol"/>
    <property type="evidence" value="ECO:0007669"/>
    <property type="project" value="TreeGrafter"/>
</dbReference>
<evidence type="ECO:0000313" key="2">
    <source>
        <dbReference type="Proteomes" id="UP000176329"/>
    </source>
</evidence>
<evidence type="ECO:0008006" key="3">
    <source>
        <dbReference type="Google" id="ProtNLM"/>
    </source>
</evidence>
<dbReference type="AlphaFoldDB" id="A0A1F6LMC6"/>
<reference evidence="1 2" key="1">
    <citation type="journal article" date="2016" name="Nat. Commun.">
        <title>Thousands of microbial genomes shed light on interconnected biogeochemical processes in an aquifer system.</title>
        <authorList>
            <person name="Anantharaman K."/>
            <person name="Brown C.T."/>
            <person name="Hug L.A."/>
            <person name="Sharon I."/>
            <person name="Castelle C.J."/>
            <person name="Probst A.J."/>
            <person name="Thomas B.C."/>
            <person name="Singh A."/>
            <person name="Wilkins M.J."/>
            <person name="Karaoz U."/>
            <person name="Brodie E.L."/>
            <person name="Williams K.H."/>
            <person name="Hubbard S.S."/>
            <person name="Banfield J.F."/>
        </authorList>
    </citation>
    <scope>NUCLEOTIDE SEQUENCE [LARGE SCALE GENOMIC DNA]</scope>
</reference>
<dbReference type="Proteomes" id="UP000176329">
    <property type="component" value="Unassembled WGS sequence"/>
</dbReference>
<dbReference type="SUPFAM" id="SSF102405">
    <property type="entry name" value="MCP/YpsA-like"/>
    <property type="match status" value="2"/>
</dbReference>
<comment type="caution">
    <text evidence="1">The sequence shown here is derived from an EMBL/GenBank/DDBJ whole genome shotgun (WGS) entry which is preliminary data.</text>
</comment>
<dbReference type="PANTHER" id="PTHR43393">
    <property type="entry name" value="CYTOKININ RIBOSIDE 5'-MONOPHOSPHATE PHOSPHORIBOHYDROLASE"/>
    <property type="match status" value="1"/>
</dbReference>
<dbReference type="Pfam" id="PF03641">
    <property type="entry name" value="Lysine_decarbox"/>
    <property type="match status" value="2"/>
</dbReference>
<sequence>MTTPQNQIESSALERGSAIDLRGSAWQVFRIMAEFVEGYQFLSKFDRQITVMGSARTFPNSPYYQDAVRMGALLAKEKFNVITGGGPGIMEAANKGAFEAGGMSIGINIQLPHEQRINAYVRESRACYYFLTRKVLLTTPSQAFVFFPGGFGSLDELFEVLDNIRSGHLTRVPLVLVGKSYWDPLLYFLRSNVFARVHAVTEEDLSSIHVVDSADEAIEIVKKSKPIEEVCSMDSSKFCSDEAINWRVFRIMAELVEGFEFLRDVDGAVTVLGTARVKLDSKYYSDAYEIGRALADKKIGVITGGGEGIAEASNKGAYEAGGQSYGMDMWVDKREHINPYITKSKSYYFPFTRKLMLTTPSRGFILFPGGYGTLNLCFELLTLIQTGKIKKIPIILYGKEFWEPLLLFIKENQFEKEHCIADRDMNLYQLADSPEEALRMLGV</sequence>